<protein>
    <submittedName>
        <fullName evidence="6">Alpha-N-acetylglucosaminidase</fullName>
    </submittedName>
</protein>
<dbReference type="InterPro" id="IPR007781">
    <property type="entry name" value="NAGLU"/>
</dbReference>
<proteinExistence type="predicted"/>
<dbReference type="PANTHER" id="PTHR12872:SF1">
    <property type="entry name" value="ALPHA-N-ACETYLGLUCOSAMINIDASE"/>
    <property type="match status" value="1"/>
</dbReference>
<dbReference type="InterPro" id="IPR029018">
    <property type="entry name" value="Hex-like_dom2"/>
</dbReference>
<reference evidence="7" key="1">
    <citation type="journal article" date="2019" name="Int. J. Syst. Evol. Microbiol.">
        <title>The Global Catalogue of Microorganisms (GCM) 10K type strain sequencing project: providing services to taxonomists for standard genome sequencing and annotation.</title>
        <authorList>
            <consortium name="The Broad Institute Genomics Platform"/>
            <consortium name="The Broad Institute Genome Sequencing Center for Infectious Disease"/>
            <person name="Wu L."/>
            <person name="Ma J."/>
        </authorList>
    </citation>
    <scope>NUCLEOTIDE SEQUENCE [LARGE SCALE GENOMIC DNA]</scope>
    <source>
        <strain evidence="7">CCUG 58938</strain>
    </source>
</reference>
<keyword evidence="2" id="KW-0732">Signal</keyword>
<evidence type="ECO:0000256" key="2">
    <source>
        <dbReference type="SAM" id="SignalP"/>
    </source>
</evidence>
<dbReference type="Pfam" id="PF12972">
    <property type="entry name" value="NAGLU_C"/>
    <property type="match status" value="1"/>
</dbReference>
<evidence type="ECO:0000313" key="6">
    <source>
        <dbReference type="EMBL" id="MFD1003431.1"/>
    </source>
</evidence>
<dbReference type="InterPro" id="IPR024732">
    <property type="entry name" value="NAGLU_C"/>
</dbReference>
<dbReference type="Gene3D" id="3.30.379.10">
    <property type="entry name" value="Chitobiase/beta-hexosaminidase domain 2-like"/>
    <property type="match status" value="1"/>
</dbReference>
<dbReference type="Proteomes" id="UP001597112">
    <property type="component" value="Unassembled WGS sequence"/>
</dbReference>
<dbReference type="PANTHER" id="PTHR12872">
    <property type="entry name" value="ALPHA-N-ACETYLGLUCOSAMINIDASE"/>
    <property type="match status" value="1"/>
</dbReference>
<comment type="caution">
    <text evidence="6">The sequence shown here is derived from an EMBL/GenBank/DDBJ whole genome shotgun (WGS) entry which is preliminary data.</text>
</comment>
<dbReference type="Pfam" id="PF12971">
    <property type="entry name" value="NAGLU_N"/>
    <property type="match status" value="1"/>
</dbReference>
<evidence type="ECO:0000259" key="4">
    <source>
        <dbReference type="Pfam" id="PF12971"/>
    </source>
</evidence>
<gene>
    <name evidence="6" type="ORF">ACFQ21_29170</name>
</gene>
<accession>A0ABW3KCT8</accession>
<evidence type="ECO:0000259" key="3">
    <source>
        <dbReference type="Pfam" id="PF05089"/>
    </source>
</evidence>
<dbReference type="Pfam" id="PF05089">
    <property type="entry name" value="NAGLU"/>
    <property type="match status" value="1"/>
</dbReference>
<evidence type="ECO:0000313" key="7">
    <source>
        <dbReference type="Proteomes" id="UP001597112"/>
    </source>
</evidence>
<sequence>MNRFVSGLIVFVCIAALMGCSQSATIDDKKQDDAATALLKRIVKDKAGSFLIEYIPQDNGKDVYELESNGDRIVLRGNNAVAVASALNHYLKHFCHQHYAWDKLDVTLPDVLPVVSAKVRRVSPYKYRYYLNYCTFNYTMAWWDWERWQREIDWMALHGINMPLALTGEEAIWNDVYHTMGFTDKELETFFTGPSYFSWFWMGNIDAWGGPLPQNWMDTHKDLQKKILAQERALGMTPVLPAFTGHVPPAFKDKFPNAKLKKTNWEAGFNDVYILDAEDSLFEKVGALFLEAQTREYGTDHFYSADTFNENVPPTNDTTFLKQISNKVYKSMANTDPQAVWLMQGWMFHYNDEYWKPAQIKAILSGVPEDRMIVLDLYSESHPVWQQTDAYYGKTPWIWNMLQNFGGNVAMFGRMRNVAADPSAALHDAKSGKLTGIGLTPEGIEQNPALFELMLENVWQSEAINLDNWLRDYATARYGSENASINEAWTILKNTVYSGGLGEGGSESIIVARPTFSIQGHRVLTKLDYDPVELAKAWKIFVDNADAFKDNTGYRYDLVDITRQVLANYASPLQQSIATAYSKKDIASFKKYSTEFIQLIDDMDTLLSTHPDFLLGKWIDDARSWGVTPEEKNLYEFNARDLVTLWGDKNSELHEYSNRQWAGLLKDFYKPRWQQFFTYIEQSMVQRKTPDLATFETKLKDWEWQWVNSTKEKYSPTAQGNSIDIAKAIYGKYHSRITAMP</sequence>
<dbReference type="EMBL" id="JBHTKA010000016">
    <property type="protein sequence ID" value="MFD1003431.1"/>
    <property type="molecule type" value="Genomic_DNA"/>
</dbReference>
<dbReference type="Gene3D" id="3.20.20.80">
    <property type="entry name" value="Glycosidases"/>
    <property type="match status" value="1"/>
</dbReference>
<dbReference type="RefSeq" id="WP_377586129.1">
    <property type="nucleotide sequence ID" value="NZ_JBHTKA010000016.1"/>
</dbReference>
<feature type="domain" description="Alpha-N-acetylglucosaminidase C-terminal" evidence="5">
    <location>
        <begin position="469"/>
        <end position="732"/>
    </location>
</feature>
<dbReference type="InterPro" id="IPR024733">
    <property type="entry name" value="NAGLU_tim-barrel"/>
</dbReference>
<feature type="domain" description="Alpha-N-acetylglucosaminidase N-terminal" evidence="4">
    <location>
        <begin position="34"/>
        <end position="113"/>
    </location>
</feature>
<feature type="signal peptide" evidence="2">
    <location>
        <begin position="1"/>
        <end position="26"/>
    </location>
</feature>
<keyword evidence="1" id="KW-0378">Hydrolase</keyword>
<keyword evidence="7" id="KW-1185">Reference proteome</keyword>
<dbReference type="PROSITE" id="PS51257">
    <property type="entry name" value="PROKAR_LIPOPROTEIN"/>
    <property type="match status" value="1"/>
</dbReference>
<organism evidence="6 7">
    <name type="scientific">Ohtaekwangia kribbensis</name>
    <dbReference type="NCBI Taxonomy" id="688913"/>
    <lineage>
        <taxon>Bacteria</taxon>
        <taxon>Pseudomonadati</taxon>
        <taxon>Bacteroidota</taxon>
        <taxon>Cytophagia</taxon>
        <taxon>Cytophagales</taxon>
        <taxon>Fulvivirgaceae</taxon>
        <taxon>Ohtaekwangia</taxon>
    </lineage>
</organism>
<evidence type="ECO:0000259" key="5">
    <source>
        <dbReference type="Pfam" id="PF12972"/>
    </source>
</evidence>
<feature type="chain" id="PRO_5045300083" evidence="2">
    <location>
        <begin position="27"/>
        <end position="741"/>
    </location>
</feature>
<dbReference type="Gene3D" id="1.20.120.670">
    <property type="entry name" value="N-acetyl-b-d-glucoasminidase"/>
    <property type="match status" value="1"/>
</dbReference>
<name>A0ABW3KCT8_9BACT</name>
<evidence type="ECO:0000256" key="1">
    <source>
        <dbReference type="ARBA" id="ARBA00022801"/>
    </source>
</evidence>
<dbReference type="InterPro" id="IPR024240">
    <property type="entry name" value="NAGLU_N"/>
</dbReference>
<feature type="domain" description="Alpha-N-acetylglucosaminidase tim-barrel" evidence="3">
    <location>
        <begin position="128"/>
        <end position="460"/>
    </location>
</feature>